<sequence length="55" mass="5948">MTEHQDFIDDPIGEMDLTDLELQDLNGATSTWTTVFFGSQRTACGTCGILSTGCC</sequence>
<comment type="caution">
    <text evidence="1">The sequence shown here is derived from an EMBL/GenBank/DDBJ whole genome shotgun (WGS) entry which is preliminary data.</text>
</comment>
<dbReference type="EMBL" id="JBHSQS010000006">
    <property type="protein sequence ID" value="MFC5924165.1"/>
    <property type="molecule type" value="Genomic_DNA"/>
</dbReference>
<protein>
    <recommendedName>
        <fullName evidence="3">Lantibiotic</fullName>
    </recommendedName>
</protein>
<name>A0ABW1H682_9ACTN</name>
<evidence type="ECO:0000313" key="1">
    <source>
        <dbReference type="EMBL" id="MFC5924165.1"/>
    </source>
</evidence>
<dbReference type="Proteomes" id="UP001596226">
    <property type="component" value="Unassembled WGS sequence"/>
</dbReference>
<dbReference type="RefSeq" id="WP_377510299.1">
    <property type="nucleotide sequence ID" value="NZ_JBHSQS010000006.1"/>
</dbReference>
<gene>
    <name evidence="1" type="ORF">ACFQGL_12505</name>
</gene>
<reference evidence="2" key="1">
    <citation type="journal article" date="2019" name="Int. J. Syst. Evol. Microbiol.">
        <title>The Global Catalogue of Microorganisms (GCM) 10K type strain sequencing project: providing services to taxonomists for standard genome sequencing and annotation.</title>
        <authorList>
            <consortium name="The Broad Institute Genomics Platform"/>
            <consortium name="The Broad Institute Genome Sequencing Center for Infectious Disease"/>
            <person name="Wu L."/>
            <person name="Ma J."/>
        </authorList>
    </citation>
    <scope>NUCLEOTIDE SEQUENCE [LARGE SCALE GENOMIC DNA]</scope>
    <source>
        <strain evidence="2">CGMCC 4.7144</strain>
    </source>
</reference>
<proteinExistence type="predicted"/>
<organism evidence="1 2">
    <name type="scientific">Micromonospora vulcania</name>
    <dbReference type="NCBI Taxonomy" id="1441873"/>
    <lineage>
        <taxon>Bacteria</taxon>
        <taxon>Bacillati</taxon>
        <taxon>Actinomycetota</taxon>
        <taxon>Actinomycetes</taxon>
        <taxon>Micromonosporales</taxon>
        <taxon>Micromonosporaceae</taxon>
        <taxon>Micromonospora</taxon>
    </lineage>
</organism>
<keyword evidence="2" id="KW-1185">Reference proteome</keyword>
<accession>A0ABW1H682</accession>
<evidence type="ECO:0000313" key="2">
    <source>
        <dbReference type="Proteomes" id="UP001596226"/>
    </source>
</evidence>
<evidence type="ECO:0008006" key="3">
    <source>
        <dbReference type="Google" id="ProtNLM"/>
    </source>
</evidence>